<name>Q7MQ15_VIBVY</name>
<dbReference type="KEGG" id="vvy:VV0194"/>
<evidence type="ECO:0000313" key="2">
    <source>
        <dbReference type="Proteomes" id="UP000002675"/>
    </source>
</evidence>
<dbReference type="EMBL" id="BA000037">
    <property type="protein sequence ID" value="BAC92959.1"/>
    <property type="molecule type" value="Genomic_DNA"/>
</dbReference>
<dbReference type="HOGENOM" id="CLU_3049304_0_0_6"/>
<proteinExistence type="predicted"/>
<protein>
    <submittedName>
        <fullName evidence="1">Uncharacterized protein</fullName>
    </submittedName>
</protein>
<reference evidence="1 2" key="1">
    <citation type="journal article" date="2003" name="Genome Res.">
        <title>Comparative genome analysis of Vibrio vulnificus, a marine pathogen.</title>
        <authorList>
            <person name="Chen C.Y."/>
            <person name="Wu K.M."/>
            <person name="Chang Y.C."/>
            <person name="Chang C.H."/>
            <person name="Tsai H.C."/>
            <person name="Liao T.L."/>
            <person name="Liu Y.M."/>
            <person name="Chen H.J."/>
            <person name="Shen A.B."/>
            <person name="Li J.C."/>
            <person name="Su T.L."/>
            <person name="Shao C.P."/>
            <person name="Lee C.T."/>
            <person name="Hor L.I."/>
            <person name="Tsai S.F."/>
        </authorList>
    </citation>
    <scope>NUCLEOTIDE SEQUENCE [LARGE SCALE GENOMIC DNA]</scope>
    <source>
        <strain evidence="1 2">YJ016</strain>
    </source>
</reference>
<dbReference type="Proteomes" id="UP000002675">
    <property type="component" value="Chromosome I"/>
</dbReference>
<gene>
    <name evidence="1" type="ordered locus">VV0194</name>
</gene>
<evidence type="ECO:0000313" key="1">
    <source>
        <dbReference type="EMBL" id="BAC92959.1"/>
    </source>
</evidence>
<organism evidence="1 2">
    <name type="scientific">Vibrio vulnificus (strain YJ016)</name>
    <dbReference type="NCBI Taxonomy" id="196600"/>
    <lineage>
        <taxon>Bacteria</taxon>
        <taxon>Pseudomonadati</taxon>
        <taxon>Pseudomonadota</taxon>
        <taxon>Gammaproteobacteria</taxon>
        <taxon>Vibrionales</taxon>
        <taxon>Vibrionaceae</taxon>
        <taxon>Vibrio</taxon>
    </lineage>
</organism>
<sequence>MMTAALREILLLSLSSYIEKASLLECLGFAPVFERVETKAQNRISQMGRRDGIG</sequence>
<dbReference type="AlphaFoldDB" id="Q7MQ15"/>
<accession>Q7MQ15</accession>